<dbReference type="Proteomes" id="UP000053051">
    <property type="component" value="Unassembled WGS sequence"/>
</dbReference>
<dbReference type="NCBIfam" id="TIGR00010">
    <property type="entry name" value="YchF/TatD family DNA exonuclease"/>
    <property type="match status" value="1"/>
</dbReference>
<feature type="binding site" evidence="3 4">
    <location>
        <position position="23"/>
    </location>
    <ligand>
        <name>a divalent metal cation</name>
        <dbReference type="ChEBI" id="CHEBI:60240"/>
        <label>1</label>
    </ligand>
</feature>
<dbReference type="GO" id="GO:0005829">
    <property type="term" value="C:cytosol"/>
    <property type="evidence" value="ECO:0007669"/>
    <property type="project" value="TreeGrafter"/>
</dbReference>
<name>M1WZ56_9NOST</name>
<evidence type="ECO:0000256" key="2">
    <source>
        <dbReference type="ARBA" id="ARBA00022801"/>
    </source>
</evidence>
<evidence type="ECO:0000256" key="4">
    <source>
        <dbReference type="PIRSR" id="PIRSR005902-1"/>
    </source>
</evidence>
<dbReference type="GO" id="GO:0051500">
    <property type="term" value="F:D-tyrosyl-tRNA(Tyr) deacylase activity"/>
    <property type="evidence" value="ECO:0007669"/>
    <property type="project" value="RHEA"/>
</dbReference>
<evidence type="ECO:0000313" key="6">
    <source>
        <dbReference type="Proteomes" id="UP000053051"/>
    </source>
</evidence>
<comment type="catalytic activity">
    <reaction evidence="3">
        <text>a D-aminoacyl-tRNA + H2O = a tRNA + a D-alpha-amino acid + H(+)</text>
        <dbReference type="Rhea" id="RHEA:13953"/>
        <dbReference type="Rhea" id="RHEA-COMP:10123"/>
        <dbReference type="Rhea" id="RHEA-COMP:10124"/>
        <dbReference type="ChEBI" id="CHEBI:15377"/>
        <dbReference type="ChEBI" id="CHEBI:15378"/>
        <dbReference type="ChEBI" id="CHEBI:59871"/>
        <dbReference type="ChEBI" id="CHEBI:78442"/>
        <dbReference type="ChEBI" id="CHEBI:79333"/>
        <dbReference type="EC" id="3.1.1.96"/>
    </reaction>
</comment>
<evidence type="ECO:0000313" key="5">
    <source>
        <dbReference type="EMBL" id="CCH67287.1"/>
    </source>
</evidence>
<dbReference type="Gene3D" id="3.20.20.140">
    <property type="entry name" value="Metal-dependent hydrolases"/>
    <property type="match status" value="1"/>
</dbReference>
<accession>M1WZ56</accession>
<dbReference type="STRING" id="1165094.RINTHH_11320"/>
<feature type="binding site" evidence="3 4">
    <location>
        <position position="109"/>
    </location>
    <ligand>
        <name>a divalent metal cation</name>
        <dbReference type="ChEBI" id="CHEBI:60240"/>
        <label>1</label>
    </ligand>
</feature>
<proteinExistence type="inferred from homology"/>
<evidence type="ECO:0000256" key="1">
    <source>
        <dbReference type="ARBA" id="ARBA00022723"/>
    </source>
</evidence>
<dbReference type="AlphaFoldDB" id="M1WZ56"/>
<protein>
    <recommendedName>
        <fullName evidence="3">D-aminoacyl-tRNA deacylase</fullName>
        <ecNumber evidence="3">3.1.1.96</ecNumber>
    </recommendedName>
</protein>
<dbReference type="InterPro" id="IPR001130">
    <property type="entry name" value="TatD-like"/>
</dbReference>
<dbReference type="InterPro" id="IPR032466">
    <property type="entry name" value="Metal_Hydrolase"/>
</dbReference>
<reference evidence="5 6" key="1">
    <citation type="submission" date="2012-05" db="EMBL/GenBank/DDBJ databases">
        <authorList>
            <person name="Hilton J."/>
        </authorList>
    </citation>
    <scope>NUCLEOTIDE SEQUENCE [LARGE SCALE GENOMIC DNA]</scope>
    <source>
        <strain evidence="5 6">HH01</strain>
    </source>
</reference>
<dbReference type="PROSITE" id="PS01137">
    <property type="entry name" value="TATD_1"/>
    <property type="match status" value="1"/>
</dbReference>
<dbReference type="GO" id="GO:0019478">
    <property type="term" value="P:D-amino acid catabolic process"/>
    <property type="evidence" value="ECO:0007669"/>
    <property type="project" value="UniProtKB-UniRule"/>
</dbReference>
<dbReference type="CDD" id="cd01310">
    <property type="entry name" value="TatD_DNAse"/>
    <property type="match status" value="1"/>
</dbReference>
<dbReference type="PROSITE" id="PS01091">
    <property type="entry name" value="TATD_3"/>
    <property type="match status" value="1"/>
</dbReference>
<evidence type="ECO:0000256" key="3">
    <source>
        <dbReference type="HAMAP-Rule" id="MF_02048"/>
    </source>
</evidence>
<dbReference type="EMBL" id="CAIY01000044">
    <property type="protein sequence ID" value="CCH67287.1"/>
    <property type="molecule type" value="Genomic_DNA"/>
</dbReference>
<dbReference type="SUPFAM" id="SSF51556">
    <property type="entry name" value="Metallo-dependent hydrolases"/>
    <property type="match status" value="1"/>
</dbReference>
<comment type="function">
    <text evidence="3">Catalyzes the hydrolysis of D-tyrosyl-tRNA(Tyr).</text>
</comment>
<reference evidence="6" key="2">
    <citation type="submission" date="2016-01" db="EMBL/GenBank/DDBJ databases">
        <title>Diatom-associated endosymboitic cyanobacterium lacks core nitrogen metabolism enzymes.</title>
        <authorList>
            <person name="Hilton J.A."/>
            <person name="Foster R.A."/>
            <person name="Tripp H.J."/>
            <person name="Carter B.J."/>
            <person name="Zehr J.P."/>
            <person name="Villareal T.A."/>
        </authorList>
    </citation>
    <scope>NUCLEOTIDE SEQUENCE [LARGE SCALE GENOMIC DNA]</scope>
    <source>
        <strain evidence="6">HH01</strain>
    </source>
</reference>
<sequence>MFVALYLFCNYIKRMNLIDTHVHLNFDTFKPDLLEVRSRWQDAGVVHLVHSCVKPSEFSQIQSIAKKFLEVSFAVGLHPLDVADKWHNCMAEEIKHLAISDAKVVAIGETGLDFYKADNRKQQIMALESHLMVATELDLPVIIHCRQAATELRRVLQKWYNDNRKEIRGVMHCWSGTPEETQWFLDLGFYISFSGTVTFKNAKDIHASAAMVSPDRLLLETDCPFLAPVPKRGEKRNEPAHIRYVADKVANLRRETLEHVASQTTTNACTLFGLTI</sequence>
<comment type="cofactor">
    <cofactor evidence="3">
        <name>a divalent metal cation</name>
        <dbReference type="ChEBI" id="CHEBI:60240"/>
    </cofactor>
    <text evidence="3">Binds 2 divalent metal cations per subunit.</text>
</comment>
<dbReference type="HAMAP" id="MF_02048">
    <property type="entry name" value="Deacylase_DTD3"/>
    <property type="match status" value="1"/>
</dbReference>
<dbReference type="GO" id="GO:0046872">
    <property type="term" value="F:metal ion binding"/>
    <property type="evidence" value="ECO:0007669"/>
    <property type="project" value="UniProtKB-KW"/>
</dbReference>
<feature type="binding site" evidence="3">
    <location>
        <position position="109"/>
    </location>
    <ligand>
        <name>a divalent metal cation</name>
        <dbReference type="ChEBI" id="CHEBI:60240"/>
        <label>2</label>
    </ligand>
</feature>
<keyword evidence="6" id="KW-1185">Reference proteome</keyword>
<organism evidence="5 6">
    <name type="scientific">Richelia intracellularis HH01</name>
    <dbReference type="NCBI Taxonomy" id="1165094"/>
    <lineage>
        <taxon>Bacteria</taxon>
        <taxon>Bacillati</taxon>
        <taxon>Cyanobacteriota</taxon>
        <taxon>Cyanophyceae</taxon>
        <taxon>Nostocales</taxon>
        <taxon>Nostocaceae</taxon>
        <taxon>Richelia</taxon>
    </lineage>
</organism>
<keyword evidence="1 3" id="KW-0479">Metal-binding</keyword>
<feature type="binding site" evidence="3 4">
    <location>
        <position position="144"/>
    </location>
    <ligand>
        <name>a divalent metal cation</name>
        <dbReference type="ChEBI" id="CHEBI:60240"/>
        <label>2</label>
    </ligand>
</feature>
<dbReference type="Pfam" id="PF01026">
    <property type="entry name" value="TatD_DNase"/>
    <property type="match status" value="1"/>
</dbReference>
<feature type="binding site" evidence="3 4">
    <location>
        <position position="222"/>
    </location>
    <ligand>
        <name>a divalent metal cation</name>
        <dbReference type="ChEBI" id="CHEBI:60240"/>
        <label>1</label>
    </ligand>
</feature>
<dbReference type="PANTHER" id="PTHR46124:SF2">
    <property type="entry name" value="D-AMINOACYL-TRNA DEACYLASE"/>
    <property type="match status" value="1"/>
</dbReference>
<dbReference type="PANTHER" id="PTHR46124">
    <property type="entry name" value="D-AMINOACYL-TRNA DEACYLASE"/>
    <property type="match status" value="1"/>
</dbReference>
<keyword evidence="2 3" id="KW-0378">Hydrolase</keyword>
<dbReference type="InterPro" id="IPR033665">
    <property type="entry name" value="Deacylase_DTD3"/>
</dbReference>
<comment type="similarity">
    <text evidence="3">Belongs to the metallo-dependent hydrolases superfamily. TatD-type hydrolase family. DTD3 subfamily.</text>
</comment>
<feature type="binding site" evidence="3 4">
    <location>
        <position position="172"/>
    </location>
    <ligand>
        <name>a divalent metal cation</name>
        <dbReference type="ChEBI" id="CHEBI:60240"/>
        <label>2</label>
    </ligand>
</feature>
<dbReference type="GO" id="GO:0004536">
    <property type="term" value="F:DNA nuclease activity"/>
    <property type="evidence" value="ECO:0007669"/>
    <property type="project" value="InterPro"/>
</dbReference>
<dbReference type="InterPro" id="IPR018228">
    <property type="entry name" value="DNase_TatD-rel_CS"/>
</dbReference>
<feature type="binding site" evidence="3 4">
    <location>
        <position position="21"/>
    </location>
    <ligand>
        <name>a divalent metal cation</name>
        <dbReference type="ChEBI" id="CHEBI:60240"/>
        <label>1</label>
    </ligand>
</feature>
<comment type="caution">
    <text evidence="5">The sequence shown here is derived from an EMBL/GenBank/DDBJ whole genome shotgun (WGS) entry which is preliminary data.</text>
</comment>
<gene>
    <name evidence="3" type="primary">dtd3</name>
    <name evidence="5" type="ORF">RINTHH_11320</name>
</gene>
<dbReference type="FunFam" id="3.20.20.140:FF:000005">
    <property type="entry name" value="TatD family hydrolase"/>
    <property type="match status" value="1"/>
</dbReference>
<comment type="catalytic activity">
    <reaction evidence="3">
        <text>D-tyrosyl-tRNA(Tyr) + H2O = D-tyrosine + tRNA(Tyr)</text>
        <dbReference type="Rhea" id="RHEA:25347"/>
        <dbReference type="Rhea" id="RHEA-COMP:9707"/>
        <dbReference type="Rhea" id="RHEA-COMP:9872"/>
        <dbReference type="ChEBI" id="CHEBI:15377"/>
        <dbReference type="ChEBI" id="CHEBI:58570"/>
        <dbReference type="ChEBI" id="CHEBI:78442"/>
        <dbReference type="ChEBI" id="CHEBI:78723"/>
    </reaction>
</comment>
<dbReference type="EC" id="3.1.1.96" evidence="3"/>
<dbReference type="PIRSF" id="PIRSF005902">
    <property type="entry name" value="DNase_TatD"/>
    <property type="match status" value="1"/>
</dbReference>
<dbReference type="InterPro" id="IPR015991">
    <property type="entry name" value="TatD/YcfH-like"/>
</dbReference>